<name>A0A8C9Z0Z1_SANLU</name>
<dbReference type="PANTHER" id="PTHR13155:SF1">
    <property type="entry name" value="A-KINASE ANCHOR PROTEIN 10, MITOCHONDRIAL"/>
    <property type="match status" value="1"/>
</dbReference>
<dbReference type="GO" id="GO:0051018">
    <property type="term" value="F:protein kinase A binding"/>
    <property type="evidence" value="ECO:0007669"/>
    <property type="project" value="InterPro"/>
</dbReference>
<dbReference type="CDD" id="cd08721">
    <property type="entry name" value="RGS_AKAP2_2"/>
    <property type="match status" value="1"/>
</dbReference>
<reference evidence="3" key="1">
    <citation type="submission" date="2025-08" db="UniProtKB">
        <authorList>
            <consortium name="Ensembl"/>
        </authorList>
    </citation>
    <scope>IDENTIFICATION</scope>
</reference>
<organism evidence="3 4">
    <name type="scientific">Sander lucioperca</name>
    <name type="common">Pike-perch</name>
    <name type="synonym">Perca lucioperca</name>
    <dbReference type="NCBI Taxonomy" id="283035"/>
    <lineage>
        <taxon>Eukaryota</taxon>
        <taxon>Metazoa</taxon>
        <taxon>Chordata</taxon>
        <taxon>Craniata</taxon>
        <taxon>Vertebrata</taxon>
        <taxon>Euteleostomi</taxon>
        <taxon>Actinopterygii</taxon>
        <taxon>Neopterygii</taxon>
        <taxon>Teleostei</taxon>
        <taxon>Neoteleostei</taxon>
        <taxon>Acanthomorphata</taxon>
        <taxon>Eupercaria</taxon>
        <taxon>Perciformes</taxon>
        <taxon>Percoidei</taxon>
        <taxon>Percidae</taxon>
        <taxon>Luciopercinae</taxon>
        <taxon>Sander</taxon>
    </lineage>
</organism>
<keyword evidence="4" id="KW-1185">Reference proteome</keyword>
<dbReference type="InterPro" id="IPR037719">
    <property type="entry name" value="AKAP10_AKB_dom"/>
</dbReference>
<proteinExistence type="predicted"/>
<evidence type="ECO:0000259" key="2">
    <source>
        <dbReference type="PROSITE" id="PS50132"/>
    </source>
</evidence>
<accession>A0A8C9Z0Z1</accession>
<dbReference type="SMART" id="SM00315">
    <property type="entry name" value="RGS"/>
    <property type="match status" value="2"/>
</dbReference>
<feature type="compositionally biased region" description="Basic and acidic residues" evidence="1">
    <location>
        <begin position="1"/>
        <end position="17"/>
    </location>
</feature>
<evidence type="ECO:0000313" key="4">
    <source>
        <dbReference type="Proteomes" id="UP000694568"/>
    </source>
</evidence>
<dbReference type="SUPFAM" id="SSF48097">
    <property type="entry name" value="Regulator of G-protein signaling, RGS"/>
    <property type="match status" value="2"/>
</dbReference>
<feature type="domain" description="RGS" evidence="2">
    <location>
        <begin position="332"/>
        <end position="458"/>
    </location>
</feature>
<evidence type="ECO:0000256" key="1">
    <source>
        <dbReference type="SAM" id="MobiDB-lite"/>
    </source>
</evidence>
<protein>
    <submittedName>
        <fullName evidence="3">A-kinase anchoring protein 10</fullName>
    </submittedName>
</protein>
<feature type="compositionally biased region" description="Basic and acidic residues" evidence="1">
    <location>
        <begin position="185"/>
        <end position="200"/>
    </location>
</feature>
<feature type="domain" description="RGS" evidence="2">
    <location>
        <begin position="100"/>
        <end position="322"/>
    </location>
</feature>
<dbReference type="CDD" id="cd12804">
    <property type="entry name" value="AKAP10_AKB"/>
    <property type="match status" value="1"/>
</dbReference>
<dbReference type="Pfam" id="PF00615">
    <property type="entry name" value="RGS"/>
    <property type="match status" value="2"/>
</dbReference>
<sequence length="652" mass="72620">LLTAKSKEPEKVTDAKVNRAPPSPHSPSLGLRNHHAIQEAAGPSHVAINAISANMDSFARGRTAILKKQPSHMEAAHFGDLGHSSVNYQPQEDRSRLSKTVEHVLRDNVAIPHYMHFMEHQGADHLVRFWLEAESFRSTSWSRVRAHSLNSVKHSSLAEPVPASPGGSELPELAQHTTNALTRDSSSERLAAHPEQRDSFSTEAGLRPGTPQAGTPSRQAPSQTGTPYKALSNSTLRDLSDKLMKILEKEAVTIFTKYISPDAVRPIPITEQIRTDIVAKICGEDGMVDPNCFVIAQSVVFTILEQQHFSDFLRSHHFCKYQIEVLTSGSVFLADILFCESALFYFSEFMEKEEAMNVLQFWLAADNFQNQLAAKKGQYDGQEAQNDAMILYDKYFSLQATNPLGFGDSVRMEIESNICREGGPLPDCFTTPLRQAWTTMEKVYMPGFLSSNLYYKYLSDLINSVRADEFVNVSSPGQGGPADNERSSSNASEAPVGLAAIKILKNFDEAITVDVASLDPESLYQRPYAGMTFGKVNEMGQFIREAEPEPDVKKSKGSMFSQAMKKWVQGNSDEAQEEMAWQIAKMIVNDVVHQSNHDSPGKATKVQNLAQYSLCCVLMCGEWLQFFSKCFLLSVCSYDPTEEPKDWHWPSQ</sequence>
<dbReference type="Gene3D" id="1.10.167.10">
    <property type="entry name" value="Regulator of G-protein Signalling 4, domain 2"/>
    <property type="match status" value="3"/>
</dbReference>
<dbReference type="FunFam" id="1.10.167.10:FF:000005">
    <property type="entry name" value="Putative A-kinase anchor protein 10 mitochondrial"/>
    <property type="match status" value="1"/>
</dbReference>
<feature type="region of interest" description="Disordered" evidence="1">
    <location>
        <begin position="1"/>
        <end position="31"/>
    </location>
</feature>
<dbReference type="InterPro" id="IPR044926">
    <property type="entry name" value="RGS_subdomain_2"/>
</dbReference>
<dbReference type="InterPro" id="IPR052246">
    <property type="entry name" value="Cell_Polariz_PKAAnc"/>
</dbReference>
<dbReference type="InterPro" id="IPR016137">
    <property type="entry name" value="RGS"/>
</dbReference>
<dbReference type="GO" id="GO:0005886">
    <property type="term" value="C:plasma membrane"/>
    <property type="evidence" value="ECO:0007669"/>
    <property type="project" value="TreeGrafter"/>
</dbReference>
<dbReference type="Proteomes" id="UP000694568">
    <property type="component" value="Unplaced"/>
</dbReference>
<dbReference type="Ensembl" id="ENSSLUT00000035204.1">
    <property type="protein sequence ID" value="ENSSLUP00000034145.1"/>
    <property type="gene ID" value="ENSSLUG00000015036.1"/>
</dbReference>
<feature type="compositionally biased region" description="Polar residues" evidence="1">
    <location>
        <begin position="212"/>
        <end position="231"/>
    </location>
</feature>
<dbReference type="PROSITE" id="PS50132">
    <property type="entry name" value="RGS"/>
    <property type="match status" value="2"/>
</dbReference>
<dbReference type="GO" id="GO:0008104">
    <property type="term" value="P:intracellular protein localization"/>
    <property type="evidence" value="ECO:0007669"/>
    <property type="project" value="TreeGrafter"/>
</dbReference>
<dbReference type="GO" id="GO:0005739">
    <property type="term" value="C:mitochondrion"/>
    <property type="evidence" value="ECO:0007669"/>
    <property type="project" value="TreeGrafter"/>
</dbReference>
<dbReference type="InterPro" id="IPR036305">
    <property type="entry name" value="RGS_sf"/>
</dbReference>
<dbReference type="PANTHER" id="PTHR13155">
    <property type="entry name" value="A-KINASE ANCHOR PROTEINS"/>
    <property type="match status" value="1"/>
</dbReference>
<dbReference type="GeneTree" id="ENSGT00390000015077"/>
<reference evidence="3" key="2">
    <citation type="submission" date="2025-09" db="UniProtKB">
        <authorList>
            <consortium name="Ensembl"/>
        </authorList>
    </citation>
    <scope>IDENTIFICATION</scope>
</reference>
<dbReference type="AlphaFoldDB" id="A0A8C9Z0Z1"/>
<feature type="region of interest" description="Disordered" evidence="1">
    <location>
        <begin position="178"/>
        <end position="231"/>
    </location>
</feature>
<evidence type="ECO:0000313" key="3">
    <source>
        <dbReference type="Ensembl" id="ENSSLUP00000034145.1"/>
    </source>
</evidence>
<gene>
    <name evidence="3" type="primary">akap10</name>
</gene>